<reference evidence="2 3" key="1">
    <citation type="submission" date="2023-09" db="EMBL/GenBank/DDBJ databases">
        <authorList>
            <person name="Wang M."/>
        </authorList>
    </citation>
    <scope>NUCLEOTIDE SEQUENCE [LARGE SCALE GENOMIC DNA]</scope>
    <source>
        <strain evidence="2">GT-2023</strain>
        <tissue evidence="2">Liver</tissue>
    </source>
</reference>
<organism evidence="2 3">
    <name type="scientific">Cirrhinus molitorella</name>
    <name type="common">mud carp</name>
    <dbReference type="NCBI Taxonomy" id="172907"/>
    <lineage>
        <taxon>Eukaryota</taxon>
        <taxon>Metazoa</taxon>
        <taxon>Chordata</taxon>
        <taxon>Craniata</taxon>
        <taxon>Vertebrata</taxon>
        <taxon>Euteleostomi</taxon>
        <taxon>Actinopterygii</taxon>
        <taxon>Neopterygii</taxon>
        <taxon>Teleostei</taxon>
        <taxon>Ostariophysi</taxon>
        <taxon>Cypriniformes</taxon>
        <taxon>Cyprinidae</taxon>
        <taxon>Labeoninae</taxon>
        <taxon>Labeonini</taxon>
        <taxon>Cirrhinus</taxon>
    </lineage>
</organism>
<proteinExistence type="predicted"/>
<feature type="compositionally biased region" description="Pro residues" evidence="1">
    <location>
        <begin position="53"/>
        <end position="64"/>
    </location>
</feature>
<name>A0ABR3NP67_9TELE</name>
<evidence type="ECO:0000313" key="2">
    <source>
        <dbReference type="EMBL" id="KAL1278709.1"/>
    </source>
</evidence>
<keyword evidence="3" id="KW-1185">Reference proteome</keyword>
<dbReference type="Proteomes" id="UP001558613">
    <property type="component" value="Unassembled WGS sequence"/>
</dbReference>
<feature type="region of interest" description="Disordered" evidence="1">
    <location>
        <begin position="38"/>
        <end position="92"/>
    </location>
</feature>
<evidence type="ECO:0000256" key="1">
    <source>
        <dbReference type="SAM" id="MobiDB-lite"/>
    </source>
</evidence>
<comment type="caution">
    <text evidence="2">The sequence shown here is derived from an EMBL/GenBank/DDBJ whole genome shotgun (WGS) entry which is preliminary data.</text>
</comment>
<sequence>MKHFLPQVSLQISLLNNPLFSQTPHPWAECCQDRRLSSDEMQKSHRFSGLPVSPLPPWFSPSPPSQTNDQSDEDTDSVWPPAGAKVRPPRRGKTPVFLFFPSHIPRCSHTLRSGAYDRQQSSGNYPSTPPPRIPRFLRFFKEGK</sequence>
<accession>A0ABR3NP67</accession>
<evidence type="ECO:0000313" key="3">
    <source>
        <dbReference type="Proteomes" id="UP001558613"/>
    </source>
</evidence>
<protein>
    <submittedName>
        <fullName evidence="2">Uncharacterized protein</fullName>
    </submittedName>
</protein>
<dbReference type="EMBL" id="JAYMGO010000003">
    <property type="protein sequence ID" value="KAL1278709.1"/>
    <property type="molecule type" value="Genomic_DNA"/>
</dbReference>
<gene>
    <name evidence="2" type="ORF">QQF64_025382</name>
</gene>